<comment type="similarity">
    <text evidence="5">Belongs to the SAT4 family.</text>
</comment>
<gene>
    <name evidence="9" type="ORF">CCHR01_14944</name>
</gene>
<organism evidence="9 10">
    <name type="scientific">Colletotrichum chrysophilum</name>
    <dbReference type="NCBI Taxonomy" id="1836956"/>
    <lineage>
        <taxon>Eukaryota</taxon>
        <taxon>Fungi</taxon>
        <taxon>Dikarya</taxon>
        <taxon>Ascomycota</taxon>
        <taxon>Pezizomycotina</taxon>
        <taxon>Sordariomycetes</taxon>
        <taxon>Hypocreomycetidae</taxon>
        <taxon>Glomerellales</taxon>
        <taxon>Glomerellaceae</taxon>
        <taxon>Colletotrichum</taxon>
        <taxon>Colletotrichum gloeosporioides species complex</taxon>
    </lineage>
</organism>
<feature type="transmembrane region" description="Helical" evidence="7">
    <location>
        <begin position="131"/>
        <end position="153"/>
    </location>
</feature>
<reference evidence="9" key="1">
    <citation type="submission" date="2023-01" db="EMBL/GenBank/DDBJ databases">
        <title>Colletotrichum chrysophilum M932 genome sequence.</title>
        <authorList>
            <person name="Baroncelli R."/>
        </authorList>
    </citation>
    <scope>NUCLEOTIDE SEQUENCE</scope>
    <source>
        <strain evidence="9">M932</strain>
    </source>
</reference>
<evidence type="ECO:0000256" key="1">
    <source>
        <dbReference type="ARBA" id="ARBA00004141"/>
    </source>
</evidence>
<keyword evidence="2 7" id="KW-0812">Transmembrane</keyword>
<evidence type="ECO:0000259" key="8">
    <source>
        <dbReference type="Pfam" id="PF20684"/>
    </source>
</evidence>
<feature type="region of interest" description="Disordered" evidence="6">
    <location>
        <begin position="296"/>
        <end position="324"/>
    </location>
</feature>
<dbReference type="Pfam" id="PF20684">
    <property type="entry name" value="Fung_rhodopsin"/>
    <property type="match status" value="1"/>
</dbReference>
<dbReference type="Proteomes" id="UP001243330">
    <property type="component" value="Unassembled WGS sequence"/>
</dbReference>
<feature type="transmembrane region" description="Helical" evidence="7">
    <location>
        <begin position="12"/>
        <end position="34"/>
    </location>
</feature>
<evidence type="ECO:0000256" key="7">
    <source>
        <dbReference type="SAM" id="Phobius"/>
    </source>
</evidence>
<dbReference type="InterPro" id="IPR049326">
    <property type="entry name" value="Rhodopsin_dom_fungi"/>
</dbReference>
<keyword evidence="4 7" id="KW-0472">Membrane</keyword>
<feature type="transmembrane region" description="Helical" evidence="7">
    <location>
        <begin position="93"/>
        <end position="119"/>
    </location>
</feature>
<feature type="transmembrane region" description="Helical" evidence="7">
    <location>
        <begin position="213"/>
        <end position="235"/>
    </location>
</feature>
<keyword evidence="3 7" id="KW-1133">Transmembrane helix</keyword>
<evidence type="ECO:0000256" key="2">
    <source>
        <dbReference type="ARBA" id="ARBA00022692"/>
    </source>
</evidence>
<evidence type="ECO:0000313" key="9">
    <source>
        <dbReference type="EMBL" id="KAK1842435.1"/>
    </source>
</evidence>
<feature type="compositionally biased region" description="Polar residues" evidence="6">
    <location>
        <begin position="315"/>
        <end position="324"/>
    </location>
</feature>
<sequence>MMDIDSRPSRESVAWALIVPHAILSVVATVSVGAKLHFGRASGSHFSATDGVCLAALFSNHAFLITEGASVHFGLGKDLATVGANYPGGIPPVLIGITAMGIVYGIACPLSKLAVFATYFRLCASCKGLRICVWILSFMVLAWGTAMILGTLFKCTPVQGFWDKTVPSICYIGTEVGIATPNIFINAFATALLLMGAFCQLEFGRERNLAMATILLFGTGIAAASIVRPVLFHVYCLGSGASNGGNATNISRVIVYPYIGSCIETCLAIIATTLPVCAQILKRYICSNSEEFSGSKSIDCTSQRSGHSRKAHSVKPSTYSNSTRITIGNTSKARNTGGVLAAACGKHKRTRELGSDADIEGSFERLEDEPRSSQASTEQLYSDSRELGNMEGIQVQREFHIQVDRESRVLADDIKNWVVGDIALKEISTAGKRSDTCTERIALRSPL</sequence>
<feature type="transmembrane region" description="Helical" evidence="7">
    <location>
        <begin position="183"/>
        <end position="201"/>
    </location>
</feature>
<evidence type="ECO:0000256" key="6">
    <source>
        <dbReference type="SAM" id="MobiDB-lite"/>
    </source>
</evidence>
<feature type="transmembrane region" description="Helical" evidence="7">
    <location>
        <begin position="255"/>
        <end position="278"/>
    </location>
</feature>
<evidence type="ECO:0000256" key="3">
    <source>
        <dbReference type="ARBA" id="ARBA00022989"/>
    </source>
</evidence>
<feature type="compositionally biased region" description="Basic and acidic residues" evidence="6">
    <location>
        <begin position="362"/>
        <end position="371"/>
    </location>
</feature>
<protein>
    <recommendedName>
        <fullName evidence="8">Rhodopsin domain-containing protein</fullName>
    </recommendedName>
</protein>
<dbReference type="AlphaFoldDB" id="A0AAD9A7M6"/>
<comment type="caution">
    <text evidence="9">The sequence shown here is derived from an EMBL/GenBank/DDBJ whole genome shotgun (WGS) entry which is preliminary data.</text>
</comment>
<comment type="subcellular location">
    <subcellularLocation>
        <location evidence="1">Membrane</location>
        <topology evidence="1">Multi-pass membrane protein</topology>
    </subcellularLocation>
</comment>
<evidence type="ECO:0000313" key="10">
    <source>
        <dbReference type="Proteomes" id="UP001243330"/>
    </source>
</evidence>
<accession>A0AAD9A7M6</accession>
<feature type="region of interest" description="Disordered" evidence="6">
    <location>
        <begin position="352"/>
        <end position="379"/>
    </location>
</feature>
<evidence type="ECO:0000256" key="4">
    <source>
        <dbReference type="ARBA" id="ARBA00023136"/>
    </source>
</evidence>
<feature type="domain" description="Rhodopsin" evidence="8">
    <location>
        <begin position="43"/>
        <end position="283"/>
    </location>
</feature>
<dbReference type="InterPro" id="IPR052337">
    <property type="entry name" value="SAT4-like"/>
</dbReference>
<dbReference type="PANTHER" id="PTHR33048">
    <property type="entry name" value="PTH11-LIKE INTEGRAL MEMBRANE PROTEIN (AFU_ORTHOLOGUE AFUA_5G11245)"/>
    <property type="match status" value="1"/>
</dbReference>
<proteinExistence type="inferred from homology"/>
<keyword evidence="10" id="KW-1185">Reference proteome</keyword>
<name>A0AAD9A7M6_9PEZI</name>
<dbReference type="PANTHER" id="PTHR33048:SF47">
    <property type="entry name" value="INTEGRAL MEMBRANE PROTEIN-RELATED"/>
    <property type="match status" value="1"/>
</dbReference>
<dbReference type="EMBL" id="JAQOWY010000414">
    <property type="protein sequence ID" value="KAK1842435.1"/>
    <property type="molecule type" value="Genomic_DNA"/>
</dbReference>
<feature type="compositionally biased region" description="Polar residues" evidence="6">
    <location>
        <begin position="296"/>
        <end position="305"/>
    </location>
</feature>
<dbReference type="GO" id="GO:0016020">
    <property type="term" value="C:membrane"/>
    <property type="evidence" value="ECO:0007669"/>
    <property type="project" value="UniProtKB-SubCell"/>
</dbReference>
<evidence type="ECO:0000256" key="5">
    <source>
        <dbReference type="ARBA" id="ARBA00038359"/>
    </source>
</evidence>